<dbReference type="eggNOG" id="KOG3202">
    <property type="taxonomic scope" value="Eukaryota"/>
</dbReference>
<dbReference type="Gene3D" id="1.20.58.90">
    <property type="match status" value="1"/>
</dbReference>
<dbReference type="OrthoDB" id="546861at2759"/>
<sequence>MSAGDEIFEQVVNDAKEQIGRLRNTRRTTKEQREEYLEIVEEIKDTIKDLYKSIEVIKRNEGGSTVDKEREVENLEKSLKELEINGNSINANYNNRGRIDADEEYVSNMEDNNADVKKNPLGDIIQEQMYREQSDQLDEIHYTMGQLQEQARTMGDELRDQSELLENIDDGMDTIGSKLSRGRRQLEWIYEKNREKWNDCCITLLIVVLIILLVMAIII</sequence>
<dbReference type="HOGENOM" id="CLU_061883_0_2_1"/>
<dbReference type="GO" id="GO:0031201">
    <property type="term" value="C:SNARE complex"/>
    <property type="evidence" value="ECO:0007669"/>
    <property type="project" value="EnsemblFungi"/>
</dbReference>
<feature type="coiled-coil region" evidence="9">
    <location>
        <begin position="12"/>
        <end position="92"/>
    </location>
</feature>
<keyword evidence="13" id="KW-1185">Reference proteome</keyword>
<organism evidence="13">
    <name type="scientific">Vanderwaltozyma polyspora (strain ATCC 22028 / DSM 70294 / BCRC 21397 / CBS 2163 / NBRC 10782 / NRRL Y-8283 / UCD 57-17)</name>
    <name type="common">Kluyveromyces polysporus</name>
    <dbReference type="NCBI Taxonomy" id="436907"/>
    <lineage>
        <taxon>Eukaryota</taxon>
        <taxon>Fungi</taxon>
        <taxon>Dikarya</taxon>
        <taxon>Ascomycota</taxon>
        <taxon>Saccharomycotina</taxon>
        <taxon>Saccharomycetes</taxon>
        <taxon>Saccharomycetales</taxon>
        <taxon>Saccharomycetaceae</taxon>
        <taxon>Vanderwaltozyma</taxon>
    </lineage>
</organism>
<evidence type="ECO:0000256" key="8">
    <source>
        <dbReference type="ARBA" id="ARBA00073343"/>
    </source>
</evidence>
<keyword evidence="3" id="KW-0813">Transport</keyword>
<dbReference type="GeneID" id="5547881"/>
<feature type="transmembrane region" description="Helical" evidence="10">
    <location>
        <begin position="200"/>
        <end position="218"/>
    </location>
</feature>
<dbReference type="GO" id="GO:0005802">
    <property type="term" value="C:trans-Golgi network"/>
    <property type="evidence" value="ECO:0007669"/>
    <property type="project" value="EnsemblFungi"/>
</dbReference>
<proteinExistence type="inferred from homology"/>
<dbReference type="RefSeq" id="XP_001647382.1">
    <property type="nucleotide sequence ID" value="XM_001647332.1"/>
</dbReference>
<dbReference type="AlphaFoldDB" id="A7TDQ4"/>
<comment type="subcellular location">
    <subcellularLocation>
        <location evidence="1">Membrane</location>
        <topology evidence="1">Single-pass type IV membrane protein</topology>
    </subcellularLocation>
</comment>
<dbReference type="PhylomeDB" id="A7TDQ4"/>
<evidence type="ECO:0000313" key="13">
    <source>
        <dbReference type="Proteomes" id="UP000000267"/>
    </source>
</evidence>
<dbReference type="STRING" id="436907.A7TDQ4"/>
<evidence type="ECO:0000256" key="3">
    <source>
        <dbReference type="ARBA" id="ARBA00022448"/>
    </source>
</evidence>
<dbReference type="InParanoid" id="A7TDQ4"/>
<keyword evidence="6 9" id="KW-0175">Coiled coil</keyword>
<gene>
    <name evidence="12" type="ORF">Kpol_1018p56</name>
</gene>
<keyword evidence="5 10" id="KW-1133">Transmembrane helix</keyword>
<dbReference type="Proteomes" id="UP000000267">
    <property type="component" value="Unassembled WGS sequence"/>
</dbReference>
<evidence type="ECO:0000256" key="5">
    <source>
        <dbReference type="ARBA" id="ARBA00022989"/>
    </source>
</evidence>
<dbReference type="GO" id="GO:0005484">
    <property type="term" value="F:SNAP receptor activity"/>
    <property type="evidence" value="ECO:0007669"/>
    <property type="project" value="EnsemblFungi"/>
</dbReference>
<dbReference type="EMBL" id="DS480378">
    <property type="protein sequence ID" value="EDO19524.1"/>
    <property type="molecule type" value="Genomic_DNA"/>
</dbReference>
<evidence type="ECO:0000256" key="4">
    <source>
        <dbReference type="ARBA" id="ARBA00022692"/>
    </source>
</evidence>
<evidence type="ECO:0000256" key="1">
    <source>
        <dbReference type="ARBA" id="ARBA00004211"/>
    </source>
</evidence>
<comment type="similarity">
    <text evidence="2">Belongs to the syntaxin family.</text>
</comment>
<keyword evidence="7 10" id="KW-0472">Membrane</keyword>
<evidence type="ECO:0000256" key="9">
    <source>
        <dbReference type="SAM" id="Coils"/>
    </source>
</evidence>
<evidence type="ECO:0000256" key="2">
    <source>
        <dbReference type="ARBA" id="ARBA00009063"/>
    </source>
</evidence>
<dbReference type="GO" id="GO:0006906">
    <property type="term" value="P:vesicle fusion"/>
    <property type="evidence" value="ECO:0007669"/>
    <property type="project" value="EnsemblFungi"/>
</dbReference>
<evidence type="ECO:0000259" key="11">
    <source>
        <dbReference type="PROSITE" id="PS50192"/>
    </source>
</evidence>
<reference evidence="12 13" key="1">
    <citation type="journal article" date="2007" name="Proc. Natl. Acad. Sci. U.S.A.">
        <title>Independent sorting-out of thousands of duplicated gene pairs in two yeast species descended from a whole-genome duplication.</title>
        <authorList>
            <person name="Scannell D.R."/>
            <person name="Frank A.C."/>
            <person name="Conant G.C."/>
            <person name="Byrne K.P."/>
            <person name="Woolfit M."/>
            <person name="Wolfe K.H."/>
        </authorList>
    </citation>
    <scope>NUCLEOTIDE SEQUENCE [LARGE SCALE GENOMIC DNA]</scope>
    <source>
        <strain evidence="13">ATCC 22028 / DSM 70294 / BCRC 21397 / CBS 2163 / NBRC 10782 / NRRL Y-8283 / UCD 57-17</strain>
    </source>
</reference>
<dbReference type="GO" id="GO:0005768">
    <property type="term" value="C:endosome"/>
    <property type="evidence" value="ECO:0007669"/>
    <property type="project" value="EnsemblFungi"/>
</dbReference>
<dbReference type="KEGG" id="vpo:Kpol_1018p56"/>
<evidence type="ECO:0000256" key="6">
    <source>
        <dbReference type="ARBA" id="ARBA00023054"/>
    </source>
</evidence>
<keyword evidence="4 10" id="KW-0812">Transmembrane</keyword>
<dbReference type="OMA" id="NDCCIGL"/>
<dbReference type="GO" id="GO:0006897">
    <property type="term" value="P:endocytosis"/>
    <property type="evidence" value="ECO:0007669"/>
    <property type="project" value="EnsemblFungi"/>
</dbReference>
<dbReference type="SUPFAM" id="SSF58038">
    <property type="entry name" value="SNARE fusion complex"/>
    <property type="match status" value="1"/>
</dbReference>
<dbReference type="PROSITE" id="PS50192">
    <property type="entry name" value="T_SNARE"/>
    <property type="match status" value="1"/>
</dbReference>
<protein>
    <recommendedName>
        <fullName evidence="8">t-SNARE affecting a late Golgi compartment protein 1</fullName>
    </recommendedName>
</protein>
<dbReference type="SMART" id="SM00397">
    <property type="entry name" value="t_SNARE"/>
    <property type="match status" value="1"/>
</dbReference>
<accession>A7TDQ4</accession>
<dbReference type="Gene3D" id="1.20.5.110">
    <property type="match status" value="1"/>
</dbReference>
<evidence type="ECO:0000256" key="10">
    <source>
        <dbReference type="SAM" id="Phobius"/>
    </source>
</evidence>
<evidence type="ECO:0000313" key="12">
    <source>
        <dbReference type="EMBL" id="EDO19524.1"/>
    </source>
</evidence>
<dbReference type="FunFam" id="1.20.5.110:FF:000006">
    <property type="entry name" value="Syntaxin 6"/>
    <property type="match status" value="1"/>
</dbReference>
<name>A7TDQ4_VANPO</name>
<dbReference type="InterPro" id="IPR000727">
    <property type="entry name" value="T_SNARE_dom"/>
</dbReference>
<dbReference type="CDD" id="cd15851">
    <property type="entry name" value="SNARE_Syntaxin6"/>
    <property type="match status" value="1"/>
</dbReference>
<evidence type="ECO:0000256" key="7">
    <source>
        <dbReference type="ARBA" id="ARBA00023136"/>
    </source>
</evidence>
<dbReference type="FunCoup" id="A7TDQ4">
    <property type="interactions" value="288"/>
</dbReference>
<feature type="domain" description="T-SNARE coiled-coil homology" evidence="11">
    <location>
        <begin position="127"/>
        <end position="189"/>
    </location>
</feature>